<dbReference type="Proteomes" id="UP000226031">
    <property type="component" value="Unassembled WGS sequence"/>
</dbReference>
<organism evidence="2 3">
    <name type="scientific">[Emmonsia] crescens</name>
    <dbReference type="NCBI Taxonomy" id="73230"/>
    <lineage>
        <taxon>Eukaryota</taxon>
        <taxon>Fungi</taxon>
        <taxon>Dikarya</taxon>
        <taxon>Ascomycota</taxon>
        <taxon>Pezizomycotina</taxon>
        <taxon>Eurotiomycetes</taxon>
        <taxon>Eurotiomycetidae</taxon>
        <taxon>Onygenales</taxon>
        <taxon>Ajellomycetaceae</taxon>
        <taxon>Emergomyces</taxon>
    </lineage>
</organism>
<proteinExistence type="predicted"/>
<keyword evidence="3" id="KW-1185">Reference proteome</keyword>
<gene>
    <name evidence="2" type="ORF">GX50_08636</name>
</gene>
<comment type="caution">
    <text evidence="2">The sequence shown here is derived from an EMBL/GenBank/DDBJ whole genome shotgun (WGS) entry which is preliminary data.</text>
</comment>
<evidence type="ECO:0000313" key="2">
    <source>
        <dbReference type="EMBL" id="PGH28629.1"/>
    </source>
</evidence>
<dbReference type="EMBL" id="PDND01000360">
    <property type="protein sequence ID" value="PGH28629.1"/>
    <property type="molecule type" value="Genomic_DNA"/>
</dbReference>
<evidence type="ECO:0000256" key="1">
    <source>
        <dbReference type="SAM" id="MobiDB-lite"/>
    </source>
</evidence>
<evidence type="ECO:0000313" key="3">
    <source>
        <dbReference type="Proteomes" id="UP000226031"/>
    </source>
</evidence>
<sequence>MEAAAETTLRQPATKPRPTLIGPSNLDGFVRGAVNKKQNSTESQMIKKGEHHGIATRNRDVMDHAWWNLAMIL</sequence>
<protein>
    <submittedName>
        <fullName evidence="2">Uncharacterized protein</fullName>
    </submittedName>
</protein>
<reference evidence="2 3" key="1">
    <citation type="submission" date="2017-10" db="EMBL/GenBank/DDBJ databases">
        <title>Comparative genomics in systemic dimorphic fungi from Ajellomycetaceae.</title>
        <authorList>
            <person name="Munoz J.F."/>
            <person name="Mcewen J.G."/>
            <person name="Clay O.K."/>
            <person name="Cuomo C.A."/>
        </authorList>
    </citation>
    <scope>NUCLEOTIDE SEQUENCE [LARGE SCALE GENOMIC DNA]</scope>
    <source>
        <strain evidence="2 3">UAMH4076</strain>
    </source>
</reference>
<name>A0A2B7Z5W7_9EURO</name>
<feature type="region of interest" description="Disordered" evidence="1">
    <location>
        <begin position="1"/>
        <end position="27"/>
    </location>
</feature>
<accession>A0A2B7Z5W7</accession>
<dbReference type="AlphaFoldDB" id="A0A2B7Z5W7"/>